<proteinExistence type="predicted"/>
<dbReference type="EMBL" id="JACTUZ010000048">
    <property type="protein sequence ID" value="MBC9177746.1"/>
    <property type="molecule type" value="Genomic_DNA"/>
</dbReference>
<dbReference type="InterPro" id="IPR025528">
    <property type="entry name" value="BrnA_antitoxin"/>
</dbReference>
<sequence>MPRKLRRNTGAEEAAIQRGIAQDPDNPEWTEEMFARARPAAEVLGPQMVKAFQRARVLPEKRMRGPQKAPTKVAINLRLDADLVAALRATGPGWQGRVNAMLRKAVLG</sequence>
<reference evidence="2 3" key="1">
    <citation type="journal article" date="2009" name="Int. J. Syst. Evol. Microbiol.">
        <title>Transfer of Teichococcus ludipueritiae and Muricoccus roseus to the genus Roseomonas, as Roseomonas ludipueritiae comb. nov. and Roseomonas rosea comb. nov., respectively, and emended description of the genus Roseomonas.</title>
        <authorList>
            <person name="Sanchez-Porro C."/>
            <person name="Gallego V."/>
            <person name="Busse H.J."/>
            <person name="Kampfer P."/>
            <person name="Ventosa A."/>
        </authorList>
    </citation>
    <scope>NUCLEOTIDE SEQUENCE [LARGE SCALE GENOMIC DNA]</scope>
    <source>
        <strain evidence="2 3">DSM 14915</strain>
    </source>
</reference>
<dbReference type="RefSeq" id="WP_187778864.1">
    <property type="nucleotide sequence ID" value="NZ_JACTUZ010000048.1"/>
</dbReference>
<dbReference type="Pfam" id="PF14384">
    <property type="entry name" value="BrnA_antitoxin"/>
    <property type="match status" value="1"/>
</dbReference>
<evidence type="ECO:0000313" key="2">
    <source>
        <dbReference type="EMBL" id="MBC9177746.1"/>
    </source>
</evidence>
<dbReference type="Proteomes" id="UP000603940">
    <property type="component" value="Unassembled WGS sequence"/>
</dbReference>
<evidence type="ECO:0000256" key="1">
    <source>
        <dbReference type="SAM" id="MobiDB-lite"/>
    </source>
</evidence>
<name>A0ABR7R7L2_9PROT</name>
<protein>
    <submittedName>
        <fullName evidence="2">BrnA antitoxin family protein</fullName>
    </submittedName>
</protein>
<evidence type="ECO:0000313" key="3">
    <source>
        <dbReference type="Proteomes" id="UP000603940"/>
    </source>
</evidence>
<feature type="region of interest" description="Disordered" evidence="1">
    <location>
        <begin position="1"/>
        <end position="27"/>
    </location>
</feature>
<gene>
    <name evidence="2" type="ORF">IBL25_12430</name>
</gene>
<accession>A0ABR7R7L2</accession>
<organism evidence="2 3">
    <name type="scientific">Pseudoroseomonas ludipueritiae</name>
    <dbReference type="NCBI Taxonomy" id="198093"/>
    <lineage>
        <taxon>Bacteria</taxon>
        <taxon>Pseudomonadati</taxon>
        <taxon>Pseudomonadota</taxon>
        <taxon>Alphaproteobacteria</taxon>
        <taxon>Acetobacterales</taxon>
        <taxon>Acetobacteraceae</taxon>
        <taxon>Pseudoroseomonas</taxon>
    </lineage>
</organism>
<keyword evidence="3" id="KW-1185">Reference proteome</keyword>
<comment type="caution">
    <text evidence="2">The sequence shown here is derived from an EMBL/GenBank/DDBJ whole genome shotgun (WGS) entry which is preliminary data.</text>
</comment>